<organism evidence="2 3">
    <name type="scientific">Nitrosotalea sinensis</name>
    <dbReference type="NCBI Taxonomy" id="1499975"/>
    <lineage>
        <taxon>Archaea</taxon>
        <taxon>Nitrososphaerota</taxon>
        <taxon>Nitrososphaeria</taxon>
        <taxon>Nitrosotaleales</taxon>
        <taxon>Nitrosotaleaceae</taxon>
        <taxon>Nitrosotalea</taxon>
    </lineage>
</organism>
<proteinExistence type="predicted"/>
<evidence type="ECO:0000256" key="1">
    <source>
        <dbReference type="SAM" id="Phobius"/>
    </source>
</evidence>
<name>A0A2H1EI77_9ARCH</name>
<dbReference type="AlphaFoldDB" id="A0A2H1EI77"/>
<accession>A0A2H1EI77</accession>
<dbReference type="Proteomes" id="UP000232412">
    <property type="component" value="Unassembled WGS sequence"/>
</dbReference>
<protein>
    <submittedName>
        <fullName evidence="2">Uncharacterized protein</fullName>
    </submittedName>
</protein>
<sequence>MIKKQSLWIFIIIGIGSLVGMISYLESSGFCSVRQLDLVYGMKKYSDTNDAQLCDTLNTKISKFNDDCKSNIEELDCG</sequence>
<keyword evidence="1" id="KW-0472">Membrane</keyword>
<keyword evidence="3" id="KW-1185">Reference proteome</keyword>
<keyword evidence="1" id="KW-1133">Transmembrane helix</keyword>
<keyword evidence="1" id="KW-0812">Transmembrane</keyword>
<feature type="transmembrane region" description="Helical" evidence="1">
    <location>
        <begin position="7"/>
        <end position="25"/>
    </location>
</feature>
<evidence type="ECO:0000313" key="3">
    <source>
        <dbReference type="Proteomes" id="UP000232412"/>
    </source>
</evidence>
<reference evidence="3" key="1">
    <citation type="submission" date="2016-12" db="EMBL/GenBank/DDBJ databases">
        <authorList>
            <person name="Herbold C."/>
        </authorList>
    </citation>
    <scope>NUCLEOTIDE SEQUENCE [LARGE SCALE GENOMIC DNA]</scope>
</reference>
<gene>
    <name evidence="2" type="ORF">NSIN_30076</name>
</gene>
<evidence type="ECO:0000313" key="2">
    <source>
        <dbReference type="EMBL" id="SHO46339.1"/>
    </source>
</evidence>
<dbReference type="EMBL" id="FRFC01000004">
    <property type="protein sequence ID" value="SHO46339.1"/>
    <property type="molecule type" value="Genomic_DNA"/>
</dbReference>